<dbReference type="EMBL" id="JAHCDA010000003">
    <property type="protein sequence ID" value="MBS7812370.1"/>
    <property type="molecule type" value="Genomic_DNA"/>
</dbReference>
<feature type="compositionally biased region" description="Basic and acidic residues" evidence="1">
    <location>
        <begin position="102"/>
        <end position="125"/>
    </location>
</feature>
<keyword evidence="3" id="KW-1185">Reference proteome</keyword>
<sequence length="125" mass="14434">MSYDVFPLEVPERVKEQARALGLYGNLDVRISRMAKQAMPFGGSGTGLRRFDSFIFRIDDGVVVEMKLFKREEWDLKNSYQARRNAKRREKLAAKMLQPLPRDVKNSEAEENRSEAEPNSPEKAE</sequence>
<evidence type="ECO:0000313" key="2">
    <source>
        <dbReference type="EMBL" id="MBS7812370.1"/>
    </source>
</evidence>
<evidence type="ECO:0000313" key="3">
    <source>
        <dbReference type="Proteomes" id="UP000766336"/>
    </source>
</evidence>
<name>A0ABS5QF94_9PROT</name>
<comment type="caution">
    <text evidence="2">The sequence shown here is derived from an EMBL/GenBank/DDBJ whole genome shotgun (WGS) entry which is preliminary data.</text>
</comment>
<organism evidence="2 3">
    <name type="scientific">Roseococcus pinisoli</name>
    <dbReference type="NCBI Taxonomy" id="2835040"/>
    <lineage>
        <taxon>Bacteria</taxon>
        <taxon>Pseudomonadati</taxon>
        <taxon>Pseudomonadota</taxon>
        <taxon>Alphaproteobacteria</taxon>
        <taxon>Acetobacterales</taxon>
        <taxon>Roseomonadaceae</taxon>
        <taxon>Roseococcus</taxon>
    </lineage>
</organism>
<accession>A0ABS5QF94</accession>
<dbReference type="Proteomes" id="UP000766336">
    <property type="component" value="Unassembled WGS sequence"/>
</dbReference>
<proteinExistence type="predicted"/>
<gene>
    <name evidence="2" type="ORF">KHU32_15575</name>
</gene>
<reference evidence="2 3" key="1">
    <citation type="submission" date="2021-05" db="EMBL/GenBank/DDBJ databases">
        <title>Roseococcus sp. XZZS9, whole genome shotgun sequencing project.</title>
        <authorList>
            <person name="Zhao G."/>
            <person name="Shen L."/>
        </authorList>
    </citation>
    <scope>NUCLEOTIDE SEQUENCE [LARGE SCALE GENOMIC DNA]</scope>
    <source>
        <strain evidence="2 3">XZZS9</strain>
    </source>
</reference>
<protein>
    <submittedName>
        <fullName evidence="2">Uncharacterized protein</fullName>
    </submittedName>
</protein>
<evidence type="ECO:0000256" key="1">
    <source>
        <dbReference type="SAM" id="MobiDB-lite"/>
    </source>
</evidence>
<feature type="region of interest" description="Disordered" evidence="1">
    <location>
        <begin position="80"/>
        <end position="125"/>
    </location>
</feature>
<dbReference type="RefSeq" id="WP_213671078.1">
    <property type="nucleotide sequence ID" value="NZ_JAHCDA010000003.1"/>
</dbReference>